<proteinExistence type="predicted"/>
<evidence type="ECO:0000313" key="2">
    <source>
        <dbReference type="EMBL" id="QDU97357.1"/>
    </source>
</evidence>
<dbReference type="KEGG" id="lcre:Pla8534_52030"/>
<dbReference type="Proteomes" id="UP000317648">
    <property type="component" value="Chromosome"/>
</dbReference>
<dbReference type="RefSeq" id="WP_145056139.1">
    <property type="nucleotide sequence ID" value="NZ_CP036433.1"/>
</dbReference>
<protein>
    <submittedName>
        <fullName evidence="2">Uncharacterized protein</fullName>
    </submittedName>
</protein>
<dbReference type="EMBL" id="CP036433">
    <property type="protein sequence ID" value="QDU97357.1"/>
    <property type="molecule type" value="Genomic_DNA"/>
</dbReference>
<dbReference type="OrthoDB" id="220607at2"/>
<evidence type="ECO:0000313" key="3">
    <source>
        <dbReference type="Proteomes" id="UP000317648"/>
    </source>
</evidence>
<keyword evidence="3" id="KW-1185">Reference proteome</keyword>
<reference evidence="2 3" key="1">
    <citation type="submission" date="2019-02" db="EMBL/GenBank/DDBJ databases">
        <title>Deep-cultivation of Planctomycetes and their phenomic and genomic characterization uncovers novel biology.</title>
        <authorList>
            <person name="Wiegand S."/>
            <person name="Jogler M."/>
            <person name="Boedeker C."/>
            <person name="Pinto D."/>
            <person name="Vollmers J."/>
            <person name="Rivas-Marin E."/>
            <person name="Kohn T."/>
            <person name="Peeters S.H."/>
            <person name="Heuer A."/>
            <person name="Rast P."/>
            <person name="Oberbeckmann S."/>
            <person name="Bunk B."/>
            <person name="Jeske O."/>
            <person name="Meyerdierks A."/>
            <person name="Storesund J.E."/>
            <person name="Kallscheuer N."/>
            <person name="Luecker S."/>
            <person name="Lage O.M."/>
            <person name="Pohl T."/>
            <person name="Merkel B.J."/>
            <person name="Hornburger P."/>
            <person name="Mueller R.-W."/>
            <person name="Bruemmer F."/>
            <person name="Labrenz M."/>
            <person name="Spormann A.M."/>
            <person name="Op den Camp H."/>
            <person name="Overmann J."/>
            <person name="Amann R."/>
            <person name="Jetten M.S.M."/>
            <person name="Mascher T."/>
            <person name="Medema M.H."/>
            <person name="Devos D.P."/>
            <person name="Kaster A.-K."/>
            <person name="Ovreas L."/>
            <person name="Rohde M."/>
            <person name="Galperin M.Y."/>
            <person name="Jogler C."/>
        </authorList>
    </citation>
    <scope>NUCLEOTIDE SEQUENCE [LARGE SCALE GENOMIC DNA]</scope>
    <source>
        <strain evidence="2 3">Pla85_3_4</strain>
    </source>
</reference>
<sequence length="1318" mass="148610">MATSSERDREQVLDQVLGYLNFSSGASDPQFLRNLNLLAGMLAQQPQEAPAWADVGAALSGRLKELKATSPAFGEADQASAMVETLIGRLLSGYLEFHRDLLFHLPPRELDNPLFIGRCCEALLLQGAPWYDTERIVAGAIDYLNDFIGYRPVATLESQKIEPYRHERLRPLPLYIRDAGVATGRYQRVVTIALELLLETDEDILRSSQFDPELMDELAVDPRAYDFDHPANKRPNYHFGQWDPHVIDNRGRFRRFIVQQVTLDALMARAQEPGDLPVAEVEFEAGAVLAGTILMASGISGAGPGAFSSTLSLADLLPHIASYRDSFYERLFSRVDGAHAARIRQEANERRQPFGGARQHLNAQLARRRASQLEHVQLAKIFARMGFPEAAARQADVVPAASARTLCGIDCLLSTGNRLLDKGSIDEAASLAPAVIDLLQRGIASGAIIDPWNIIGFDANFSLFPAVENSVRDHRADDLVALIEQIFAYYSRVWSEAAARNRTDVCTSMREQFQQTAAWWRTYAVHEVSSVDAVDADDAFRAAEHVASALNVWHKGGAAAGDVAFWSQHAGMFETPKGYALVIDALLQRGDFVASMALLIHWLGQGVPLEQGESSFHRLAEVWLFKLQQLALEEDRLANAQQAWEQIRKFLDYLEANAEEYWRAPRFELGPIRKKKTDDPDQATGENDDEHDLFGAAYEDMVYRDSTDDGMEGPVFEAGASESDDELERESRRISRRLNFLSSMARLWRMAAVVPPALAGRSTNEELRQRESQAMRHWAIQAANNDRQLRELIDDVQSHQVPAPSGDHDSLVEYDRRRSLKESLVDRVISTAVDLSDAHRLLVAASQAVGEEATAPSELLSNLDRDQQLAIEVFSALLRGNTDGVRSRWVELGNALADRPLLYVPLSKGGDPHEIVAARVRQQTVQDLLVWLPRQGLFLETCELIETAREMERDNPVGPGAVTEFDELFKIGYKSLVACLVESASSWNGPGGKVPQKSLVNCLEILTETLLVNWLAHSRTLRLSVLERVKDERVWTQLVDFIKQYGSELFTQRFFNFGNVRAILHQGVDAWIAQIEQFGGPEEEYQFYRDLGGALPRREAIDQLSLVLEAIVENYGEYRDYNSTTTQSDRGELLYMLLDFLRLRMKYDRMSWNLRPVVWAHEILVCRGMNEAARLWRRSLAERIGVEADKYCKRLADLQQKYAMRMPTIADRIGERFMHPMSIDRIRALVRPAMDEARKDGKHPRFDLLEHETESLTREPSGVGLDVPAWLMALEEEVEHVIRPEVDPRETPDSVIPLASISNEEFHRQIDIWKEERS</sequence>
<accession>A0A518DZU5</accession>
<feature type="region of interest" description="Disordered" evidence="1">
    <location>
        <begin position="708"/>
        <end position="728"/>
    </location>
</feature>
<organism evidence="2 3">
    <name type="scientific">Lignipirellula cremea</name>
    <dbReference type="NCBI Taxonomy" id="2528010"/>
    <lineage>
        <taxon>Bacteria</taxon>
        <taxon>Pseudomonadati</taxon>
        <taxon>Planctomycetota</taxon>
        <taxon>Planctomycetia</taxon>
        <taxon>Pirellulales</taxon>
        <taxon>Pirellulaceae</taxon>
        <taxon>Lignipirellula</taxon>
    </lineage>
</organism>
<evidence type="ECO:0000256" key="1">
    <source>
        <dbReference type="SAM" id="MobiDB-lite"/>
    </source>
</evidence>
<name>A0A518DZU5_9BACT</name>
<gene>
    <name evidence="2" type="ORF">Pla8534_52030</name>
</gene>